<dbReference type="InterPro" id="IPR050172">
    <property type="entry name" value="SsuD_RutA_monooxygenase"/>
</dbReference>
<evidence type="ECO:0000256" key="4">
    <source>
        <dbReference type="ARBA" id="ARBA00023033"/>
    </source>
</evidence>
<protein>
    <recommendedName>
        <fullName evidence="5">Luciferase-like domain-containing protein</fullName>
    </recommendedName>
</protein>
<dbReference type="InterPro" id="IPR036661">
    <property type="entry name" value="Luciferase-like_sf"/>
</dbReference>
<evidence type="ECO:0000256" key="2">
    <source>
        <dbReference type="ARBA" id="ARBA00022643"/>
    </source>
</evidence>
<dbReference type="GO" id="GO:0046306">
    <property type="term" value="P:alkanesulfonate catabolic process"/>
    <property type="evidence" value="ECO:0007669"/>
    <property type="project" value="TreeGrafter"/>
</dbReference>
<sequence>GMHYSGAPFQTFQQFPFLCRAMAEAPNLRLNFGLVLLPLHKPLDMAEQLAVIDVMSGGKVIFGVGLGYRDVEFLAFGTKQRERVKRFEENLEAIKRLWTEDQVDMVASHFELKGASAPTKPVQKPHPPIWIGANANPAIERAARIGDCWYVNPHNRMDTIIEQTGIYKRALDEVGKPFPDEFPARREVFVAKTREEAIRLCQPFLAEKYKAYHQWGQSKAMPEGDNDLGVEFEELIRDRFLLGSPDEVAEQMLTFHKATGINHLIMSVQWPGMPQTMVLDVLHMLAEEVFPKVRAG</sequence>
<gene>
    <name evidence="6" type="ORF">ETSY1_05670</name>
</gene>
<proteinExistence type="predicted"/>
<keyword evidence="2" id="KW-0288">FMN</keyword>
<evidence type="ECO:0000313" key="7">
    <source>
        <dbReference type="Proteomes" id="UP000019141"/>
    </source>
</evidence>
<dbReference type="Proteomes" id="UP000019141">
    <property type="component" value="Unassembled WGS sequence"/>
</dbReference>
<dbReference type="PANTHER" id="PTHR42847">
    <property type="entry name" value="ALKANESULFONATE MONOOXYGENASE"/>
    <property type="match status" value="1"/>
</dbReference>
<dbReference type="Pfam" id="PF00296">
    <property type="entry name" value="Bac_luciferase"/>
    <property type="match status" value="1"/>
</dbReference>
<evidence type="ECO:0000313" key="6">
    <source>
        <dbReference type="EMBL" id="ETX01873.1"/>
    </source>
</evidence>
<keyword evidence="1" id="KW-0285">Flavoprotein</keyword>
<dbReference type="PANTHER" id="PTHR42847:SF4">
    <property type="entry name" value="ALKANESULFONATE MONOOXYGENASE-RELATED"/>
    <property type="match status" value="1"/>
</dbReference>
<dbReference type="HOGENOM" id="CLU_027853_3_2_7"/>
<dbReference type="Gene3D" id="3.20.20.30">
    <property type="entry name" value="Luciferase-like domain"/>
    <property type="match status" value="1"/>
</dbReference>
<dbReference type="SUPFAM" id="SSF51679">
    <property type="entry name" value="Bacterial luciferase-like"/>
    <property type="match status" value="1"/>
</dbReference>
<evidence type="ECO:0000256" key="1">
    <source>
        <dbReference type="ARBA" id="ARBA00022630"/>
    </source>
</evidence>
<organism evidence="6 7">
    <name type="scientific">Entotheonella factor</name>
    <dbReference type="NCBI Taxonomy" id="1429438"/>
    <lineage>
        <taxon>Bacteria</taxon>
        <taxon>Pseudomonadati</taxon>
        <taxon>Nitrospinota/Tectimicrobiota group</taxon>
        <taxon>Candidatus Tectimicrobiota</taxon>
        <taxon>Candidatus Entotheonellia</taxon>
        <taxon>Candidatus Entotheonellales</taxon>
        <taxon>Candidatus Entotheonellaceae</taxon>
        <taxon>Candidatus Entotheonella</taxon>
    </lineage>
</organism>
<name>W4LVF4_ENTF1</name>
<dbReference type="InterPro" id="IPR011251">
    <property type="entry name" value="Luciferase-like_dom"/>
</dbReference>
<evidence type="ECO:0000259" key="5">
    <source>
        <dbReference type="Pfam" id="PF00296"/>
    </source>
</evidence>
<dbReference type="AlphaFoldDB" id="W4LVF4"/>
<reference evidence="6 7" key="1">
    <citation type="journal article" date="2014" name="Nature">
        <title>An environmental bacterial taxon with a large and distinct metabolic repertoire.</title>
        <authorList>
            <person name="Wilson M.C."/>
            <person name="Mori T."/>
            <person name="Ruckert C."/>
            <person name="Uria A.R."/>
            <person name="Helf M.J."/>
            <person name="Takada K."/>
            <person name="Gernert C."/>
            <person name="Steffens U.A."/>
            <person name="Heycke N."/>
            <person name="Schmitt S."/>
            <person name="Rinke C."/>
            <person name="Helfrich E.J."/>
            <person name="Brachmann A.O."/>
            <person name="Gurgui C."/>
            <person name="Wakimoto T."/>
            <person name="Kracht M."/>
            <person name="Crusemann M."/>
            <person name="Hentschel U."/>
            <person name="Abe I."/>
            <person name="Matsunaga S."/>
            <person name="Kalinowski J."/>
            <person name="Takeyama H."/>
            <person name="Piel J."/>
        </authorList>
    </citation>
    <scope>NUCLEOTIDE SEQUENCE [LARGE SCALE GENOMIC DNA]</scope>
    <source>
        <strain evidence="7">TSY1</strain>
    </source>
</reference>
<keyword evidence="3" id="KW-0560">Oxidoreductase</keyword>
<feature type="non-terminal residue" evidence="6">
    <location>
        <position position="1"/>
    </location>
</feature>
<keyword evidence="7" id="KW-1185">Reference proteome</keyword>
<dbReference type="GO" id="GO:0008726">
    <property type="term" value="F:alkanesulfonate monooxygenase activity"/>
    <property type="evidence" value="ECO:0007669"/>
    <property type="project" value="TreeGrafter"/>
</dbReference>
<feature type="domain" description="Luciferase-like" evidence="5">
    <location>
        <begin position="10"/>
        <end position="258"/>
    </location>
</feature>
<keyword evidence="4" id="KW-0503">Monooxygenase</keyword>
<evidence type="ECO:0000256" key="3">
    <source>
        <dbReference type="ARBA" id="ARBA00023002"/>
    </source>
</evidence>
<dbReference type="EMBL" id="AZHW01000194">
    <property type="protein sequence ID" value="ETX01873.1"/>
    <property type="molecule type" value="Genomic_DNA"/>
</dbReference>
<comment type="caution">
    <text evidence="6">The sequence shown here is derived from an EMBL/GenBank/DDBJ whole genome shotgun (WGS) entry which is preliminary data.</text>
</comment>
<accession>W4LVF4</accession>